<accession>V5LWY5</accession>
<keyword evidence="2" id="KW-1185">Reference proteome</keyword>
<dbReference type="EMBL" id="CP006254">
    <property type="protein sequence ID" value="AHA58110.1"/>
    <property type="molecule type" value="Genomic_DNA"/>
</dbReference>
<protein>
    <submittedName>
        <fullName evidence="1">Uncharacterized protein</fullName>
    </submittedName>
</protein>
<dbReference type="Proteomes" id="UP000015500">
    <property type="component" value="Chromosome"/>
</dbReference>
<reference evidence="1 2" key="1">
    <citation type="journal article" date="2014" name="Genome Announc.">
        <title>Complete Genome Sequence of the Thermophilic Polychlorinated Biphenyl Degrader Geobacillus sp. Strain JF8 (NBRC 109937).</title>
        <authorList>
            <person name="Shintani M."/>
            <person name="Ohtsubo Y."/>
            <person name="Fukuda K."/>
            <person name="Hosoyama A."/>
            <person name="Ohji S."/>
            <person name="Yamazoe A."/>
            <person name="Fujita N."/>
            <person name="Nagata Y."/>
            <person name="Tsuda M."/>
            <person name="Hatta T."/>
            <person name="Kimbara K."/>
        </authorList>
    </citation>
    <scope>NUCLEOTIDE SEQUENCE [LARGE SCALE GENOMIC DNA]</scope>
    <source>
        <strain evidence="1 2">JF8</strain>
    </source>
</reference>
<evidence type="ECO:0000313" key="1">
    <source>
        <dbReference type="EMBL" id="AHA58110.1"/>
    </source>
</evidence>
<gene>
    <name evidence="1" type="ORF">M493_01437</name>
</gene>
<organism evidence="1 2">
    <name type="scientific">Geobacillus genomosp. 3</name>
    <dbReference type="NCBI Taxonomy" id="1921421"/>
    <lineage>
        <taxon>Bacteria</taxon>
        <taxon>Bacillati</taxon>
        <taxon>Bacillota</taxon>
        <taxon>Bacilli</taxon>
        <taxon>Bacillales</taxon>
        <taxon>Anoxybacillaceae</taxon>
        <taxon>Geobacillus</taxon>
    </lineage>
</organism>
<dbReference type="HOGENOM" id="CLU_3168527_0_0_9"/>
<dbReference type="KEGG" id="gjf:M493_01437"/>
<name>V5LWY5_GEOG3</name>
<proteinExistence type="predicted"/>
<evidence type="ECO:0000313" key="2">
    <source>
        <dbReference type="Proteomes" id="UP000015500"/>
    </source>
</evidence>
<sequence length="47" mass="4893">MFCLPRANGRIGEAALACDAGRYDGIFAPMAKMGRSAAITVCPSAFI</sequence>
<dbReference type="AlphaFoldDB" id="V5LWY5"/>